<dbReference type="AlphaFoldDB" id="A0A0W8BVF1"/>
<dbReference type="Pfam" id="PF16282">
    <property type="entry name" value="SANT_DAMP1_like"/>
    <property type="match status" value="1"/>
</dbReference>
<keyword evidence="8" id="KW-0472">Membrane</keyword>
<keyword evidence="10" id="KW-0808">Transferase</keyword>
<evidence type="ECO:0000313" key="10">
    <source>
        <dbReference type="EMBL" id="KUF75745.1"/>
    </source>
</evidence>
<dbReference type="GO" id="GO:0006338">
    <property type="term" value="P:chromatin remodeling"/>
    <property type="evidence" value="ECO:0007669"/>
    <property type="project" value="InterPro"/>
</dbReference>
<dbReference type="GO" id="GO:0035267">
    <property type="term" value="C:NuA4 histone acetyltransferase complex"/>
    <property type="evidence" value="ECO:0007669"/>
    <property type="project" value="InterPro"/>
</dbReference>
<dbReference type="GO" id="GO:0032259">
    <property type="term" value="P:methylation"/>
    <property type="evidence" value="ECO:0007669"/>
    <property type="project" value="UniProtKB-KW"/>
</dbReference>
<evidence type="ECO:0000256" key="2">
    <source>
        <dbReference type="ARBA" id="ARBA00022853"/>
    </source>
</evidence>
<dbReference type="Pfam" id="PF05499">
    <property type="entry name" value="DMAP1"/>
    <property type="match status" value="1"/>
</dbReference>
<protein>
    <submittedName>
        <fullName evidence="10">DNA methyltransferase 1-associated protein 1</fullName>
    </submittedName>
</protein>
<proteinExistence type="predicted"/>
<keyword evidence="8" id="KW-1133">Transmembrane helix</keyword>
<dbReference type="GO" id="GO:0008168">
    <property type="term" value="F:methyltransferase activity"/>
    <property type="evidence" value="ECO:0007669"/>
    <property type="project" value="UniProtKB-KW"/>
</dbReference>
<keyword evidence="10" id="KW-0489">Methyltransferase</keyword>
<comment type="caution">
    <text evidence="10">The sequence shown here is derived from an EMBL/GenBank/DDBJ whole genome shotgun (WGS) entry which is preliminary data.</text>
</comment>
<dbReference type="InterPro" id="IPR027109">
    <property type="entry name" value="Swc4/Dmap1"/>
</dbReference>
<keyword evidence="8" id="KW-0812">Transmembrane</keyword>
<evidence type="ECO:0000256" key="5">
    <source>
        <dbReference type="ARBA" id="ARBA00023242"/>
    </source>
</evidence>
<evidence type="ECO:0000256" key="3">
    <source>
        <dbReference type="ARBA" id="ARBA00023015"/>
    </source>
</evidence>
<dbReference type="InterPro" id="IPR001005">
    <property type="entry name" value="SANT/Myb"/>
</dbReference>
<keyword evidence="2" id="KW-0156">Chromatin regulator</keyword>
<dbReference type="GO" id="GO:0000812">
    <property type="term" value="C:Swr1 complex"/>
    <property type="evidence" value="ECO:0007669"/>
    <property type="project" value="TreeGrafter"/>
</dbReference>
<accession>A0A0W8BVF1</accession>
<evidence type="ECO:0000256" key="8">
    <source>
        <dbReference type="SAM" id="Phobius"/>
    </source>
</evidence>
<name>A0A0W8BVF1_PHYNI</name>
<dbReference type="GO" id="GO:0006281">
    <property type="term" value="P:DNA repair"/>
    <property type="evidence" value="ECO:0007669"/>
    <property type="project" value="InterPro"/>
</dbReference>
<feature type="region of interest" description="Disordered" evidence="7">
    <location>
        <begin position="508"/>
        <end position="549"/>
    </location>
</feature>
<dbReference type="SMART" id="SM00717">
    <property type="entry name" value="SANT"/>
    <property type="match status" value="1"/>
</dbReference>
<dbReference type="PANTHER" id="PTHR12855:SF10">
    <property type="entry name" value="DNA METHYLTRANSFERASE 1-ASSOCIATED PROTEIN 1"/>
    <property type="match status" value="1"/>
</dbReference>
<dbReference type="GO" id="GO:0003714">
    <property type="term" value="F:transcription corepressor activity"/>
    <property type="evidence" value="ECO:0007669"/>
    <property type="project" value="TreeGrafter"/>
</dbReference>
<organism evidence="10 11">
    <name type="scientific">Phytophthora nicotianae</name>
    <name type="common">Potato buckeye rot agent</name>
    <name type="synonym">Phytophthora parasitica</name>
    <dbReference type="NCBI Taxonomy" id="4792"/>
    <lineage>
        <taxon>Eukaryota</taxon>
        <taxon>Sar</taxon>
        <taxon>Stramenopiles</taxon>
        <taxon>Oomycota</taxon>
        <taxon>Peronosporomycetes</taxon>
        <taxon>Peronosporales</taxon>
        <taxon>Peronosporaceae</taxon>
        <taxon>Phytophthora</taxon>
    </lineage>
</organism>
<dbReference type="STRING" id="4790.A0A0W8BVF1"/>
<dbReference type="InterPro" id="IPR008468">
    <property type="entry name" value="DMAP1"/>
</dbReference>
<dbReference type="Proteomes" id="UP000052943">
    <property type="component" value="Unassembled WGS sequence"/>
</dbReference>
<dbReference type="InterPro" id="IPR032563">
    <property type="entry name" value="DAMP1_SANT-like"/>
</dbReference>
<feature type="domain" description="Myb-like" evidence="9">
    <location>
        <begin position="226"/>
        <end position="282"/>
    </location>
</feature>
<dbReference type="Gene3D" id="1.10.10.60">
    <property type="entry name" value="Homeodomain-like"/>
    <property type="match status" value="1"/>
</dbReference>
<dbReference type="EMBL" id="LNFO01005984">
    <property type="protein sequence ID" value="KUF75745.1"/>
    <property type="molecule type" value="Genomic_DNA"/>
</dbReference>
<keyword evidence="4" id="KW-0804">Transcription</keyword>
<evidence type="ECO:0000256" key="1">
    <source>
        <dbReference type="ARBA" id="ARBA00004123"/>
    </source>
</evidence>
<reference evidence="10 11" key="1">
    <citation type="submission" date="2015-11" db="EMBL/GenBank/DDBJ databases">
        <title>Genomes and virulence difference between two physiological races of Phytophthora nicotianae.</title>
        <authorList>
            <person name="Liu H."/>
            <person name="Ma X."/>
            <person name="Yu H."/>
            <person name="Fang D."/>
            <person name="Li Y."/>
            <person name="Wang X."/>
            <person name="Wang W."/>
            <person name="Dong Y."/>
            <person name="Xiao B."/>
        </authorList>
    </citation>
    <scope>NUCLEOTIDE SEQUENCE [LARGE SCALE GENOMIC DNA]</scope>
    <source>
        <strain evidence="11">race 0</strain>
    </source>
</reference>
<evidence type="ECO:0000256" key="7">
    <source>
        <dbReference type="SAM" id="MobiDB-lite"/>
    </source>
</evidence>
<dbReference type="PANTHER" id="PTHR12855">
    <property type="entry name" value="DNA METHYLTRANSFERASE 1-ASSOCIATED PROTEIN 1 FAMILY MEMBER"/>
    <property type="match status" value="1"/>
</dbReference>
<feature type="region of interest" description="Disordered" evidence="7">
    <location>
        <begin position="83"/>
        <end position="115"/>
    </location>
</feature>
<feature type="transmembrane region" description="Helical" evidence="8">
    <location>
        <begin position="21"/>
        <end position="42"/>
    </location>
</feature>
<gene>
    <name evidence="10" type="ORF">AM587_10010430</name>
</gene>
<dbReference type="GO" id="GO:0000122">
    <property type="term" value="P:negative regulation of transcription by RNA polymerase II"/>
    <property type="evidence" value="ECO:0007669"/>
    <property type="project" value="TreeGrafter"/>
</dbReference>
<evidence type="ECO:0000256" key="6">
    <source>
        <dbReference type="SAM" id="Coils"/>
    </source>
</evidence>
<comment type="subcellular location">
    <subcellularLocation>
        <location evidence="1">Nucleus</location>
    </subcellularLocation>
</comment>
<evidence type="ECO:0000259" key="9">
    <source>
        <dbReference type="SMART" id="SM00717"/>
    </source>
</evidence>
<keyword evidence="3" id="KW-0805">Transcription regulation</keyword>
<feature type="coiled-coil region" evidence="6">
    <location>
        <begin position="475"/>
        <end position="502"/>
    </location>
</feature>
<feature type="coiled-coil region" evidence="6">
    <location>
        <begin position="367"/>
        <end position="394"/>
    </location>
</feature>
<keyword evidence="6" id="KW-0175">Coiled coil</keyword>
<keyword evidence="5" id="KW-0539">Nucleus</keyword>
<sequence length="549" mass="61214">MVSLFGKKKEGRTLRPRVRRATPLMDIGLAVILGAVTGVYIFKDTMQRWQISEGEYVAAEERTNMSDVAQILGLAGPKSGANGAAASDLDQLKPSGASPSVRGKSSGNASKQKKLTGMQREVLELLESSHRASHALYQGFGKTSLKQKWQERKKSPAVKWIRKSFRNPARAALAGENGEEGLTLTHWGKAHLEQPDYVFARFNVKSEVTSYTDKEYEAALAHHQDPMMKWSKEEMDLLMKLCQRFDLRWVVISDKYNSNPIAKGAPRSVEDIKYCYYEVTRLLAEYRDKKELEKKVSAATPAASASTPVSPAATGVTTPVATITETASTSSTPIPATPTSSTSEHYKFNIAYEKQRKRQLDLAFSRTVEEENEIRSLNDELRGVEQQLKKVAVRADLKKKKELADVPYEIKRTLPTGVILRSSLLALPQQKHALSAKLLKKLQLLLDEMGVPARPMPTKPVCETFDKLRQDAVGLLSLRKHLKSKQNEVQALRERYHALTGQEYKPITTPVTMSGKTSKHSEKAIRAAKRRSSSGHPGLPAKRNKKVLR</sequence>
<evidence type="ECO:0000256" key="4">
    <source>
        <dbReference type="ARBA" id="ARBA00023163"/>
    </source>
</evidence>
<dbReference type="OrthoDB" id="19740at2759"/>
<evidence type="ECO:0000313" key="11">
    <source>
        <dbReference type="Proteomes" id="UP000052943"/>
    </source>
</evidence>